<evidence type="ECO:0000313" key="11">
    <source>
        <dbReference type="Proteomes" id="UP001230220"/>
    </source>
</evidence>
<accession>A0ABU0E6T0</accession>
<keyword evidence="3 8" id="KW-0813">Transport</keyword>
<keyword evidence="4" id="KW-1003">Cell membrane</keyword>
<feature type="transmembrane region" description="Helical" evidence="8">
    <location>
        <begin position="128"/>
        <end position="148"/>
    </location>
</feature>
<dbReference type="PANTHER" id="PTHR43848">
    <property type="entry name" value="PUTRESCINE TRANSPORT SYSTEM PERMEASE PROTEIN POTI"/>
    <property type="match status" value="1"/>
</dbReference>
<evidence type="ECO:0000259" key="9">
    <source>
        <dbReference type="PROSITE" id="PS50928"/>
    </source>
</evidence>
<dbReference type="PANTHER" id="PTHR43848:SF2">
    <property type="entry name" value="PUTRESCINE TRANSPORT SYSTEM PERMEASE PROTEIN POTI"/>
    <property type="match status" value="1"/>
</dbReference>
<dbReference type="Proteomes" id="UP001230220">
    <property type="component" value="Unassembled WGS sequence"/>
</dbReference>
<dbReference type="SUPFAM" id="SSF161098">
    <property type="entry name" value="MetI-like"/>
    <property type="match status" value="1"/>
</dbReference>
<comment type="similarity">
    <text evidence="2">Belongs to the binding-protein-dependent transport system permease family. CysTW subfamily.</text>
</comment>
<evidence type="ECO:0000256" key="1">
    <source>
        <dbReference type="ARBA" id="ARBA00004651"/>
    </source>
</evidence>
<dbReference type="Gene3D" id="3.40.190.10">
    <property type="entry name" value="Periplasmic binding protein-like II"/>
    <property type="match status" value="2"/>
</dbReference>
<dbReference type="CDD" id="cd13663">
    <property type="entry name" value="PBP2_PotD_PotF_like_2"/>
    <property type="match status" value="1"/>
</dbReference>
<comment type="caution">
    <text evidence="10">The sequence shown here is derived from an EMBL/GenBank/DDBJ whole genome shotgun (WGS) entry which is preliminary data.</text>
</comment>
<dbReference type="InterPro" id="IPR035906">
    <property type="entry name" value="MetI-like_sf"/>
</dbReference>
<feature type="transmembrane region" description="Helical" evidence="8">
    <location>
        <begin position="227"/>
        <end position="250"/>
    </location>
</feature>
<proteinExistence type="inferred from homology"/>
<evidence type="ECO:0000256" key="2">
    <source>
        <dbReference type="ARBA" id="ARBA00007069"/>
    </source>
</evidence>
<dbReference type="Pfam" id="PF00528">
    <property type="entry name" value="BPD_transp_1"/>
    <property type="match status" value="1"/>
</dbReference>
<dbReference type="InterPro" id="IPR051789">
    <property type="entry name" value="Bact_Polyamine_Transport"/>
</dbReference>
<feature type="transmembrane region" description="Helical" evidence="8">
    <location>
        <begin position="9"/>
        <end position="30"/>
    </location>
</feature>
<keyword evidence="7 8" id="KW-0472">Membrane</keyword>
<evidence type="ECO:0000256" key="8">
    <source>
        <dbReference type="RuleBase" id="RU363032"/>
    </source>
</evidence>
<feature type="transmembrane region" description="Helical" evidence="8">
    <location>
        <begin position="104"/>
        <end position="122"/>
    </location>
</feature>
<protein>
    <submittedName>
        <fullName evidence="10">Spermidine/putrescine transport system permease protein</fullName>
    </submittedName>
</protein>
<dbReference type="Pfam" id="PF13416">
    <property type="entry name" value="SBP_bac_8"/>
    <property type="match status" value="1"/>
</dbReference>
<reference evidence="10 11" key="1">
    <citation type="submission" date="2023-07" db="EMBL/GenBank/DDBJ databases">
        <title>Genomic Encyclopedia of Type Strains, Phase IV (KMG-IV): sequencing the most valuable type-strain genomes for metagenomic binning, comparative biology and taxonomic classification.</title>
        <authorList>
            <person name="Goeker M."/>
        </authorList>
    </citation>
    <scope>NUCLEOTIDE SEQUENCE [LARGE SCALE GENOMIC DNA]</scope>
    <source>
        <strain evidence="10 11">DSM 16784</strain>
    </source>
</reference>
<dbReference type="PRINTS" id="PR00909">
    <property type="entry name" value="SPERMDNBNDNG"/>
</dbReference>
<gene>
    <name evidence="10" type="ORF">J2S15_003361</name>
</gene>
<keyword evidence="6 8" id="KW-1133">Transmembrane helix</keyword>
<organism evidence="10 11">
    <name type="scientific">Breznakia pachnodae</name>
    <dbReference type="NCBI Taxonomy" id="265178"/>
    <lineage>
        <taxon>Bacteria</taxon>
        <taxon>Bacillati</taxon>
        <taxon>Bacillota</taxon>
        <taxon>Erysipelotrichia</taxon>
        <taxon>Erysipelotrichales</taxon>
        <taxon>Erysipelotrichaceae</taxon>
        <taxon>Breznakia</taxon>
    </lineage>
</organism>
<dbReference type="InterPro" id="IPR000515">
    <property type="entry name" value="MetI-like"/>
</dbReference>
<dbReference type="InterPro" id="IPR001188">
    <property type="entry name" value="Sperm_putr-bd"/>
</dbReference>
<dbReference type="EMBL" id="JAUSUR010000007">
    <property type="protein sequence ID" value="MDQ0362607.1"/>
    <property type="molecule type" value="Genomic_DNA"/>
</dbReference>
<evidence type="ECO:0000313" key="10">
    <source>
        <dbReference type="EMBL" id="MDQ0362607.1"/>
    </source>
</evidence>
<evidence type="ECO:0000256" key="7">
    <source>
        <dbReference type="ARBA" id="ARBA00023136"/>
    </source>
</evidence>
<evidence type="ECO:0000256" key="3">
    <source>
        <dbReference type="ARBA" id="ARBA00022448"/>
    </source>
</evidence>
<name>A0ABU0E6T0_9FIRM</name>
<dbReference type="InterPro" id="IPR006059">
    <property type="entry name" value="SBP"/>
</dbReference>
<dbReference type="PROSITE" id="PS50928">
    <property type="entry name" value="ABC_TM1"/>
    <property type="match status" value="1"/>
</dbReference>
<feature type="transmembrane region" description="Helical" evidence="8">
    <location>
        <begin position="262"/>
        <end position="283"/>
    </location>
</feature>
<keyword evidence="5 8" id="KW-0812">Transmembrane</keyword>
<keyword evidence="11" id="KW-1185">Reference proteome</keyword>
<feature type="domain" description="ABC transmembrane type-1" evidence="9">
    <location>
        <begin position="60"/>
        <end position="247"/>
    </location>
</feature>
<dbReference type="Gene3D" id="1.10.3720.10">
    <property type="entry name" value="MetI-like"/>
    <property type="match status" value="1"/>
</dbReference>
<dbReference type="SUPFAM" id="SSF53850">
    <property type="entry name" value="Periplasmic binding protein-like II"/>
    <property type="match status" value="1"/>
</dbReference>
<evidence type="ECO:0000256" key="4">
    <source>
        <dbReference type="ARBA" id="ARBA00022475"/>
    </source>
</evidence>
<dbReference type="RefSeq" id="WP_307410368.1">
    <property type="nucleotide sequence ID" value="NZ_JAUSUR010000007.1"/>
</dbReference>
<evidence type="ECO:0000256" key="5">
    <source>
        <dbReference type="ARBA" id="ARBA00022692"/>
    </source>
</evidence>
<feature type="transmembrane region" description="Helical" evidence="8">
    <location>
        <begin position="59"/>
        <end position="83"/>
    </location>
</feature>
<dbReference type="CDD" id="cd06261">
    <property type="entry name" value="TM_PBP2"/>
    <property type="match status" value="1"/>
</dbReference>
<sequence length="621" mass="70223">MRKKLGSKVFLGLLMLFFYLPIIYMIVFSFNSSKSLSKFGGFSLKWYEQMFANKTMIEAIYYTLVIAIIATVVSTIVGTLASIGLSKSRKLLKEFVLQVNNLPIMNPDIVTAIGLMLFYTSLHIEKGFMTLLLAHIAFCIPYVMLSVMPRIRRLDPNLADAALDLGASPFYALRKVIIPQLMPGIVAGALIAFTMSFDDFVISYFVTGNGVNNISIMVYTMSKRVNPTINALSTIIIATITVALIVMNIISMRKKKHPHTSYRKVFIVGGLVLAIGLFGLSSLRSKSSSDIDPMAEYGCNTLNVFNWGEYVGEDTISDFEEKYNVSVNYSVFASNEEMYTKLLGGESYDVLVPSDYMIERLIQEDLLREIDLDKITNYDKLSASVLELPYDPENTYSIPYFWGSVGIVYNSETVSKEDVENEGFNVLKNPKYKGRIYVYDSERDSFMMALKALGYSMNTTDQNEIDEAYQWLRELKSENAPVFVTDEVIDGMINGEKDIAVVYSGDATYIHDENPSMVYYEPESGTNIWSDAMVIPKNSACPLLAEEFINYNLEEEVAYNNSLYVGYTSSVESVIERLKENEFKGNNAYIPRSDYPLDEVFRYNEEIKKILAELWIKVKAT</sequence>
<evidence type="ECO:0000256" key="6">
    <source>
        <dbReference type="ARBA" id="ARBA00022989"/>
    </source>
</evidence>
<comment type="subcellular location">
    <subcellularLocation>
        <location evidence="1 8">Cell membrane</location>
        <topology evidence="1 8">Multi-pass membrane protein</topology>
    </subcellularLocation>
</comment>